<dbReference type="EMBL" id="AP025730">
    <property type="protein sequence ID" value="BDI04339.1"/>
    <property type="molecule type" value="Genomic_DNA"/>
</dbReference>
<dbReference type="RefSeq" id="WP_251972469.1">
    <property type="nucleotide sequence ID" value="NZ_AP025730.1"/>
</dbReference>
<organism evidence="2 3">
    <name type="scientific">Sphaerotilus microaerophilus</name>
    <dbReference type="NCBI Taxonomy" id="2914710"/>
    <lineage>
        <taxon>Bacteria</taxon>
        <taxon>Pseudomonadati</taxon>
        <taxon>Pseudomonadota</taxon>
        <taxon>Betaproteobacteria</taxon>
        <taxon>Burkholderiales</taxon>
        <taxon>Sphaerotilaceae</taxon>
        <taxon>Sphaerotilus</taxon>
    </lineage>
</organism>
<proteinExistence type="predicted"/>
<dbReference type="Pfam" id="PF01850">
    <property type="entry name" value="PIN"/>
    <property type="match status" value="1"/>
</dbReference>
<dbReference type="Gene3D" id="3.40.50.1010">
    <property type="entry name" value="5'-nuclease"/>
    <property type="match status" value="1"/>
</dbReference>
<dbReference type="InterPro" id="IPR029060">
    <property type="entry name" value="PIN-like_dom_sf"/>
</dbReference>
<dbReference type="Proteomes" id="UP001057498">
    <property type="component" value="Chromosome"/>
</dbReference>
<name>A0ABN6PJV0_9BURK</name>
<evidence type="ECO:0000313" key="3">
    <source>
        <dbReference type="Proteomes" id="UP001057498"/>
    </source>
</evidence>
<feature type="domain" description="PIN" evidence="1">
    <location>
        <begin position="5"/>
        <end position="118"/>
    </location>
</feature>
<keyword evidence="3" id="KW-1185">Reference proteome</keyword>
<gene>
    <name evidence="2" type="ORF">CATMQ487_13090</name>
</gene>
<accession>A0ABN6PJV0</accession>
<evidence type="ECO:0000259" key="1">
    <source>
        <dbReference type="Pfam" id="PF01850"/>
    </source>
</evidence>
<dbReference type="InterPro" id="IPR002716">
    <property type="entry name" value="PIN_dom"/>
</dbReference>
<sequence length="156" mass="16520">MKLALDTNVLVYAEGWGDAPRCQRARELLARLDPADVVLPVQVLGELHRVLTGKARRSAAQARSAVLSWSDAYACADTTLATMLAAQDLVADHQLSTWDAVVLAAAAGAHCRVLLSEDLQPGFTWGGVTVLNPFTEPSPPLLAPYLAPLPTEPPGG</sequence>
<evidence type="ECO:0000313" key="2">
    <source>
        <dbReference type="EMBL" id="BDI04339.1"/>
    </source>
</evidence>
<reference evidence="2" key="1">
    <citation type="submission" date="2022-04" db="EMBL/GenBank/DDBJ databases">
        <title>Whole genome sequence of Sphaerotilus sp. FB-5.</title>
        <authorList>
            <person name="Takeda M."/>
            <person name="Narihara S."/>
            <person name="Akimoto M."/>
            <person name="Akimoto R."/>
            <person name="Nishiyashiki S."/>
            <person name="Murakami T."/>
        </authorList>
    </citation>
    <scope>NUCLEOTIDE SEQUENCE</scope>
    <source>
        <strain evidence="2">FB-5</strain>
    </source>
</reference>
<protein>
    <submittedName>
        <fullName evidence="2">Twitching motility protein PilT</fullName>
    </submittedName>
</protein>
<dbReference type="CDD" id="cd18692">
    <property type="entry name" value="PIN_VapC-like"/>
    <property type="match status" value="1"/>
</dbReference>
<dbReference type="SUPFAM" id="SSF88723">
    <property type="entry name" value="PIN domain-like"/>
    <property type="match status" value="1"/>
</dbReference>